<dbReference type="EMBL" id="KX259412">
    <property type="protein sequence ID" value="AOV86249.1"/>
    <property type="molecule type" value="Genomic_DNA"/>
</dbReference>
<proteinExistence type="predicted"/>
<evidence type="ECO:0000256" key="7">
    <source>
        <dbReference type="ARBA" id="ARBA00022741"/>
    </source>
</evidence>
<dbReference type="Gene3D" id="3.40.50.300">
    <property type="entry name" value="P-loop containing nucleotide triphosphate hydrolases"/>
    <property type="match status" value="1"/>
</dbReference>
<dbReference type="GO" id="GO:0006260">
    <property type="term" value="P:DNA replication"/>
    <property type="evidence" value="ECO:0007669"/>
    <property type="project" value="UniProtKB-KW"/>
</dbReference>
<keyword evidence="5" id="KW-0540">Nuclease</keyword>
<accession>A0A1D8MJX1</accession>
<keyword evidence="10" id="KW-0190">Covalent protein-DNA linkage</keyword>
<keyword evidence="3" id="KW-0548">Nucleotidyltransferase</keyword>
<evidence type="ECO:0000313" key="15">
    <source>
        <dbReference type="EMBL" id="AOV86249.1"/>
    </source>
</evidence>
<evidence type="ECO:0000256" key="3">
    <source>
        <dbReference type="ARBA" id="ARBA00022695"/>
    </source>
</evidence>
<feature type="binding site" evidence="13">
    <location>
        <position position="61"/>
    </location>
    <ligand>
        <name>a divalent metal cation</name>
        <dbReference type="ChEBI" id="CHEBI:60240"/>
    </ligand>
</feature>
<dbReference type="InterPro" id="IPR049912">
    <property type="entry name" value="CRESS_DNA_REP"/>
</dbReference>
<keyword evidence="9" id="KW-0378">Hydrolase</keyword>
<evidence type="ECO:0000259" key="14">
    <source>
        <dbReference type="PROSITE" id="PS52020"/>
    </source>
</evidence>
<dbReference type="GO" id="GO:0019079">
    <property type="term" value="P:viral genome replication"/>
    <property type="evidence" value="ECO:0007669"/>
    <property type="project" value="InterPro"/>
</dbReference>
<dbReference type="InterPro" id="IPR001257">
    <property type="entry name" value="Parvovirus_NS1_helicase"/>
</dbReference>
<dbReference type="GO" id="GO:0005198">
    <property type="term" value="F:structural molecule activity"/>
    <property type="evidence" value="ECO:0007669"/>
    <property type="project" value="InterPro"/>
</dbReference>
<evidence type="ECO:0000256" key="10">
    <source>
        <dbReference type="ARBA" id="ARBA00023124"/>
    </source>
</evidence>
<dbReference type="InterPro" id="IPR027417">
    <property type="entry name" value="P-loop_NTPase"/>
</dbReference>
<dbReference type="GO" id="GO:0004519">
    <property type="term" value="F:endonuclease activity"/>
    <property type="evidence" value="ECO:0007669"/>
    <property type="project" value="UniProtKB-KW"/>
</dbReference>
<keyword evidence="4" id="KW-0235">DNA replication</keyword>
<dbReference type="GO" id="GO:0042025">
    <property type="term" value="C:host cell nucleus"/>
    <property type="evidence" value="ECO:0007669"/>
    <property type="project" value="UniProtKB-SubCell"/>
</dbReference>
<dbReference type="SUPFAM" id="SSF52540">
    <property type="entry name" value="P-loop containing nucleoside triphosphate hydrolases"/>
    <property type="match status" value="1"/>
</dbReference>
<organism evidence="15">
    <name type="scientific">uncultured virus</name>
    <dbReference type="NCBI Taxonomy" id="340016"/>
    <lineage>
        <taxon>Viruses</taxon>
        <taxon>environmental samples</taxon>
    </lineage>
</organism>
<evidence type="ECO:0000256" key="11">
    <source>
        <dbReference type="ARBA" id="ARBA00023125"/>
    </source>
</evidence>
<dbReference type="InterPro" id="IPR001191">
    <property type="entry name" value="Gemini_AL1_REP"/>
</dbReference>
<dbReference type="GO" id="GO:0016787">
    <property type="term" value="F:hydrolase activity"/>
    <property type="evidence" value="ECO:0007669"/>
    <property type="project" value="UniProtKB-KW"/>
</dbReference>
<dbReference type="GO" id="GO:0003677">
    <property type="term" value="F:DNA binding"/>
    <property type="evidence" value="ECO:0007669"/>
    <property type="project" value="UniProtKB-KW"/>
</dbReference>
<dbReference type="PROSITE" id="PS52020">
    <property type="entry name" value="CRESS_DNA_REP"/>
    <property type="match status" value="1"/>
</dbReference>
<reference evidence="15" key="1">
    <citation type="submission" date="2016-05" db="EMBL/GenBank/DDBJ databases">
        <title>Viral Hybridization Blurs Taxonomic Lines in a Wastewater Treatment Plant.</title>
        <authorList>
            <person name="Pearson V.M.M."/>
            <person name="Caudle S.B."/>
            <person name="Rokyta D.R."/>
        </authorList>
    </citation>
    <scope>NUCLEOTIDE SEQUENCE</scope>
    <source>
        <strain evidence="15">Wastewater_Circular_Virus_FL19</strain>
    </source>
</reference>
<dbReference type="PRINTS" id="PR00227">
    <property type="entry name" value="GEMCOATAL1"/>
</dbReference>
<comment type="cofactor">
    <cofactor evidence="13">
        <name>Mg(2+)</name>
        <dbReference type="ChEBI" id="CHEBI:18420"/>
    </cofactor>
    <cofactor evidence="13">
        <name>Mn(2+)</name>
        <dbReference type="ChEBI" id="CHEBI:29035"/>
    </cofactor>
    <text evidence="13">Divalent metal cations, possibly Mg(2+) or Mn(2+).</text>
</comment>
<feature type="binding site" evidence="13">
    <location>
        <position position="51"/>
    </location>
    <ligand>
        <name>a divalent metal cation</name>
        <dbReference type="ChEBI" id="CHEBI:60240"/>
    </ligand>
</feature>
<dbReference type="GO" id="GO:0046872">
    <property type="term" value="F:metal ion binding"/>
    <property type="evidence" value="ECO:0007669"/>
    <property type="project" value="UniProtKB-KW"/>
</dbReference>
<evidence type="ECO:0000256" key="8">
    <source>
        <dbReference type="ARBA" id="ARBA00022759"/>
    </source>
</evidence>
<keyword evidence="2" id="KW-0808">Transferase</keyword>
<feature type="active site" description="For DNA cleavage activity" evidence="12">
    <location>
        <position position="100"/>
    </location>
</feature>
<dbReference type="PRINTS" id="PR00228">
    <property type="entry name" value="GEMCOATCLVL1"/>
</dbReference>
<evidence type="ECO:0000256" key="6">
    <source>
        <dbReference type="ARBA" id="ARBA00022723"/>
    </source>
</evidence>
<dbReference type="InterPro" id="IPR001301">
    <property type="entry name" value="Gemini_AL1_CLV"/>
</dbReference>
<protein>
    <submittedName>
        <fullName evidence="15">Putative rep protein</fullName>
    </submittedName>
</protein>
<dbReference type="Pfam" id="PF01057">
    <property type="entry name" value="Parvo_NS1"/>
    <property type="match status" value="1"/>
</dbReference>
<keyword evidence="11" id="KW-0238">DNA-binding</keyword>
<evidence type="ECO:0000256" key="9">
    <source>
        <dbReference type="ARBA" id="ARBA00022801"/>
    </source>
</evidence>
<sequence>MTDEPKRKFRLNAKNLFLTWPRNTVSSGTILNRCMDLFGADNVSYICVAEEEHADGTPHLHAVVCLKKPCDIRNVAQLDSVGGKHGNYQSCRKIKDVYTYVRKGGNFVEQGTPPLVITGTKADNISQLLRNGGSLEQAEEMDPGYFLQHLTRITTYHQWIQTKKLKTRVVRPPLVITNWKFTFEIGLPRVFKQKQYWIVGPPNTGKTTFIIQLIEQGFVGYNMPKNNYWNDYNDGYDFAYIDEYKGQLPITLLNEFLQGGPEVKLPGRYADVVKRKNIPVFILSNFDPIGAYKNLTKTEIDPLIERLHIVFTQ</sequence>
<evidence type="ECO:0000256" key="13">
    <source>
        <dbReference type="PIRSR" id="PIRSR601191-2"/>
    </source>
</evidence>
<evidence type="ECO:0000256" key="1">
    <source>
        <dbReference type="ARBA" id="ARBA00004147"/>
    </source>
</evidence>
<feature type="binding site" evidence="13">
    <location>
        <position position="59"/>
    </location>
    <ligand>
        <name>a divalent metal cation</name>
        <dbReference type="ChEBI" id="CHEBI:60240"/>
    </ligand>
</feature>
<keyword evidence="7" id="KW-0547">Nucleotide-binding</keyword>
<evidence type="ECO:0000256" key="2">
    <source>
        <dbReference type="ARBA" id="ARBA00022679"/>
    </source>
</evidence>
<dbReference type="GO" id="GO:0000166">
    <property type="term" value="F:nucleotide binding"/>
    <property type="evidence" value="ECO:0007669"/>
    <property type="project" value="UniProtKB-KW"/>
</dbReference>
<dbReference type="SUPFAM" id="SSF55464">
    <property type="entry name" value="Origin of replication-binding domain, RBD-like"/>
    <property type="match status" value="1"/>
</dbReference>
<dbReference type="Gene3D" id="3.40.1310.20">
    <property type="match status" value="1"/>
</dbReference>
<keyword evidence="6 13" id="KW-0479">Metal-binding</keyword>
<evidence type="ECO:0000256" key="5">
    <source>
        <dbReference type="ARBA" id="ARBA00022722"/>
    </source>
</evidence>
<keyword evidence="8" id="KW-0255">Endonuclease</keyword>
<evidence type="ECO:0000256" key="12">
    <source>
        <dbReference type="PIRSR" id="PIRSR601191-1"/>
    </source>
</evidence>
<evidence type="ECO:0000256" key="4">
    <source>
        <dbReference type="ARBA" id="ARBA00022705"/>
    </source>
</evidence>
<feature type="domain" description="CRESS-DNA virus Rep endonuclease" evidence="14">
    <location>
        <begin position="10"/>
        <end position="113"/>
    </location>
</feature>
<dbReference type="Pfam" id="PF00799">
    <property type="entry name" value="Gemini_AL1"/>
    <property type="match status" value="1"/>
</dbReference>
<dbReference type="GO" id="GO:0016779">
    <property type="term" value="F:nucleotidyltransferase activity"/>
    <property type="evidence" value="ECO:0007669"/>
    <property type="project" value="UniProtKB-KW"/>
</dbReference>
<name>A0A1D8MJX1_9VIRU</name>
<comment type="subcellular location">
    <subcellularLocation>
        <location evidence="1">Host nucleus</location>
    </subcellularLocation>
</comment>